<organism evidence="2 3">
    <name type="scientific">Actinomycetospora chlora</name>
    <dbReference type="NCBI Taxonomy" id="663608"/>
    <lineage>
        <taxon>Bacteria</taxon>
        <taxon>Bacillati</taxon>
        <taxon>Actinomycetota</taxon>
        <taxon>Actinomycetes</taxon>
        <taxon>Pseudonocardiales</taxon>
        <taxon>Pseudonocardiaceae</taxon>
        <taxon>Actinomycetospora</taxon>
    </lineage>
</organism>
<evidence type="ECO:0000313" key="2">
    <source>
        <dbReference type="EMBL" id="GAA4807790.1"/>
    </source>
</evidence>
<proteinExistence type="predicted"/>
<keyword evidence="3" id="KW-1185">Reference proteome</keyword>
<dbReference type="Pfam" id="PF13810">
    <property type="entry name" value="DUF4185"/>
    <property type="match status" value="1"/>
</dbReference>
<evidence type="ECO:0000259" key="1">
    <source>
        <dbReference type="Pfam" id="PF13810"/>
    </source>
</evidence>
<comment type="caution">
    <text evidence="2">The sequence shown here is derived from an EMBL/GenBank/DDBJ whole genome shotgun (WGS) entry which is preliminary data.</text>
</comment>
<protein>
    <submittedName>
        <fullName evidence="2">DUF4185 domain-containing protein</fullName>
    </submittedName>
</protein>
<evidence type="ECO:0000313" key="3">
    <source>
        <dbReference type="Proteomes" id="UP001500928"/>
    </source>
</evidence>
<accession>A0ABP9CE14</accession>
<dbReference type="Proteomes" id="UP001500928">
    <property type="component" value="Unassembled WGS sequence"/>
</dbReference>
<reference evidence="3" key="1">
    <citation type="journal article" date="2019" name="Int. J. Syst. Evol. Microbiol.">
        <title>The Global Catalogue of Microorganisms (GCM) 10K type strain sequencing project: providing services to taxonomists for standard genome sequencing and annotation.</title>
        <authorList>
            <consortium name="The Broad Institute Genomics Platform"/>
            <consortium name="The Broad Institute Genome Sequencing Center for Infectious Disease"/>
            <person name="Wu L."/>
            <person name="Ma J."/>
        </authorList>
    </citation>
    <scope>NUCLEOTIDE SEQUENCE [LARGE SCALE GENOMIC DNA]</scope>
    <source>
        <strain evidence="3">JCM 17979</strain>
    </source>
</reference>
<gene>
    <name evidence="2" type="ORF">GCM10023200_51810</name>
</gene>
<dbReference type="InterPro" id="IPR025442">
    <property type="entry name" value="DUF4185"/>
</dbReference>
<name>A0ABP9CE14_9PSEU</name>
<feature type="domain" description="DUF4185" evidence="1">
    <location>
        <begin position="14"/>
        <end position="340"/>
    </location>
</feature>
<dbReference type="RefSeq" id="WP_345422794.1">
    <property type="nucleotide sequence ID" value="NZ_BAABHO010000058.1"/>
</dbReference>
<dbReference type="EMBL" id="BAABHO010000058">
    <property type="protein sequence ID" value="GAA4807790.1"/>
    <property type="molecule type" value="Genomic_DNA"/>
</dbReference>
<sequence>MRTLEVTKLRDLTGPGHTDAYGVGGTDLGAAVLAPDGRLVAVFGDTFERAGVGGPGWRSPVILFGDPSTLADGLVWTGSGGSARDYADQVVEYHHGSRVGGRLFGLVGGLKVGTVLPTDMITIGDTIYLHVMVCQALGTVHWTEIHRSTDNGVTWEPTEAWWWGHHLDGHFQMLTWELGPDGYVYALTTGFQRDKGLLLHRVPADRLLDTQAWEGWGFEGDTAGGSWAWGRTPTPVLPGAFGELSLRRVGDEWWLAAFDAGRYRIDLVPLPDGPTTNLHTAERLPVVAGCGWGDEDHGCGRVAQLYGGYILPGSTPDEIHLVVSQWNTATNWPYRAMHFRARVRG</sequence>